<sequence length="363" mass="41742">MEFSKKDIKMLQGVAISFMLLLHLFARKEINGLYETFPMIGEVPFVYYIGLFGDACVPMYLFASGYGLYMSLGMKNALSIKKKNFIRILKLLINFWIILFMFLGLAFLIGKPEVFSGGLSNFLLNFFLLSNSYNGAWWYLQTYVILILLTPVLINIVKKYNSIGLLIVSGMIYLVSYIQRIKFVIDFGDSLAINMLVNAAVLVGTSQLAFIVGFIFAKEKIYSWLYNKFYGINYKNSLCAFGILALFILHAFYESMIIAPFTAIGFICLFSLMNKRMFIQKTFNFLGDHSTNIWLTHMFFYSLLFRELVFAIKYPPLIFVWLVILCLISSFLINSIYNPILKIIDKKTLLGMERSRISVQKSG</sequence>
<keyword evidence="3" id="KW-0472">Membrane</keyword>
<dbReference type="EMBL" id="JXRP01000009">
    <property type="protein sequence ID" value="KIL49372.1"/>
    <property type="molecule type" value="Genomic_DNA"/>
</dbReference>
<dbReference type="AlphaFoldDB" id="A0A0C2VKE4"/>
<name>A0A0C2VKE4_9BACL</name>
<dbReference type="GO" id="GO:0016747">
    <property type="term" value="F:acyltransferase activity, transferring groups other than amino-acyl groups"/>
    <property type="evidence" value="ECO:0007669"/>
    <property type="project" value="InterPro"/>
</dbReference>
<reference evidence="5 6" key="1">
    <citation type="submission" date="2015-01" db="EMBL/GenBank/DDBJ databases">
        <title>Genome sequencing of Jeotgalibacillus soli.</title>
        <authorList>
            <person name="Goh K.M."/>
            <person name="Chan K.-G."/>
            <person name="Yaakop A.S."/>
            <person name="Ee R."/>
            <person name="Gan H.M."/>
            <person name="Chan C.S."/>
        </authorList>
    </citation>
    <scope>NUCLEOTIDE SEQUENCE [LARGE SCALE GENOMIC DNA]</scope>
    <source>
        <strain evidence="5 6">P9</strain>
    </source>
</reference>
<accession>A0A0C2VKE4</accession>
<evidence type="ECO:0000256" key="1">
    <source>
        <dbReference type="ARBA" id="ARBA00004370"/>
    </source>
</evidence>
<evidence type="ECO:0000256" key="2">
    <source>
        <dbReference type="ARBA" id="ARBA00007400"/>
    </source>
</evidence>
<dbReference type="STRING" id="889306.KP78_08400"/>
<dbReference type="RefSeq" id="WP_041086504.1">
    <property type="nucleotide sequence ID" value="NZ_JXRP01000009.1"/>
</dbReference>
<keyword evidence="3" id="KW-0812">Transmembrane</keyword>
<feature type="transmembrane region" description="Helical" evidence="3">
    <location>
        <begin position="91"/>
        <end position="110"/>
    </location>
</feature>
<evidence type="ECO:0000313" key="6">
    <source>
        <dbReference type="Proteomes" id="UP000031938"/>
    </source>
</evidence>
<feature type="transmembrane region" description="Helical" evidence="3">
    <location>
        <begin position="163"/>
        <end position="179"/>
    </location>
</feature>
<comment type="subcellular location">
    <subcellularLocation>
        <location evidence="1">Membrane</location>
    </subcellularLocation>
</comment>
<keyword evidence="5" id="KW-0012">Acyltransferase</keyword>
<comment type="caution">
    <text evidence="5">The sequence shown here is derived from an EMBL/GenBank/DDBJ whole genome shotgun (WGS) entry which is preliminary data.</text>
</comment>
<evidence type="ECO:0000313" key="5">
    <source>
        <dbReference type="EMBL" id="KIL49372.1"/>
    </source>
</evidence>
<evidence type="ECO:0000259" key="4">
    <source>
        <dbReference type="Pfam" id="PF01757"/>
    </source>
</evidence>
<gene>
    <name evidence="5" type="ORF">KP78_08400</name>
</gene>
<feature type="transmembrane region" description="Helical" evidence="3">
    <location>
        <begin position="255"/>
        <end position="272"/>
    </location>
</feature>
<feature type="domain" description="Acyltransferase 3" evidence="4">
    <location>
        <begin position="7"/>
        <end position="333"/>
    </location>
</feature>
<dbReference type="Proteomes" id="UP000031938">
    <property type="component" value="Unassembled WGS sequence"/>
</dbReference>
<evidence type="ECO:0000256" key="3">
    <source>
        <dbReference type="SAM" id="Phobius"/>
    </source>
</evidence>
<comment type="similarity">
    <text evidence="2">Belongs to the acyltransferase 3 family.</text>
</comment>
<dbReference type="OrthoDB" id="9807022at2"/>
<feature type="transmembrane region" description="Helical" evidence="3">
    <location>
        <begin position="191"/>
        <end position="217"/>
    </location>
</feature>
<keyword evidence="3" id="KW-1133">Transmembrane helix</keyword>
<feature type="transmembrane region" description="Helical" evidence="3">
    <location>
        <begin position="136"/>
        <end position="156"/>
    </location>
</feature>
<dbReference type="Pfam" id="PF01757">
    <property type="entry name" value="Acyl_transf_3"/>
    <property type="match status" value="1"/>
</dbReference>
<proteinExistence type="inferred from homology"/>
<feature type="transmembrane region" description="Helical" evidence="3">
    <location>
        <begin position="45"/>
        <end position="70"/>
    </location>
</feature>
<dbReference type="PATRIC" id="fig|889306.3.peg.843"/>
<protein>
    <submittedName>
        <fullName evidence="5">Acyltransferase</fullName>
    </submittedName>
</protein>
<dbReference type="InterPro" id="IPR002656">
    <property type="entry name" value="Acyl_transf_3_dom"/>
</dbReference>
<feature type="transmembrane region" description="Helical" evidence="3">
    <location>
        <begin position="229"/>
        <end position="249"/>
    </location>
</feature>
<keyword evidence="5" id="KW-0808">Transferase</keyword>
<feature type="transmembrane region" description="Helical" evidence="3">
    <location>
        <begin position="318"/>
        <end position="337"/>
    </location>
</feature>
<feature type="transmembrane region" description="Helical" evidence="3">
    <location>
        <begin position="293"/>
        <end position="312"/>
    </location>
</feature>
<organism evidence="5 6">
    <name type="scientific">Jeotgalibacillus soli</name>
    <dbReference type="NCBI Taxonomy" id="889306"/>
    <lineage>
        <taxon>Bacteria</taxon>
        <taxon>Bacillati</taxon>
        <taxon>Bacillota</taxon>
        <taxon>Bacilli</taxon>
        <taxon>Bacillales</taxon>
        <taxon>Caryophanaceae</taxon>
        <taxon>Jeotgalibacillus</taxon>
    </lineage>
</organism>
<keyword evidence="6" id="KW-1185">Reference proteome</keyword>